<dbReference type="InterPro" id="IPR037143">
    <property type="entry name" value="4-PPantetheinyl_Trfase_dom_sf"/>
</dbReference>
<dbReference type="Pfam" id="PF01648">
    <property type="entry name" value="ACPS"/>
    <property type="match status" value="1"/>
</dbReference>
<proteinExistence type="inferred from homology"/>
<dbReference type="GO" id="GO:0005829">
    <property type="term" value="C:cytosol"/>
    <property type="evidence" value="ECO:0007669"/>
    <property type="project" value="TreeGrafter"/>
</dbReference>
<dbReference type="Pfam" id="PF22624">
    <property type="entry name" value="AASDHPPT_N"/>
    <property type="match status" value="1"/>
</dbReference>
<dbReference type="SUPFAM" id="SSF56214">
    <property type="entry name" value="4'-phosphopantetheinyl transferase"/>
    <property type="match status" value="2"/>
</dbReference>
<keyword evidence="2" id="KW-0808">Transferase</keyword>
<dbReference type="Proteomes" id="UP000494255">
    <property type="component" value="Unassembled WGS sequence"/>
</dbReference>
<dbReference type="InterPro" id="IPR008278">
    <property type="entry name" value="4-PPantetheinyl_Trfase_dom"/>
</dbReference>
<dbReference type="PANTHER" id="PTHR12215:SF10">
    <property type="entry name" value="L-AMINOADIPATE-SEMIALDEHYDE DEHYDROGENASE-PHOSPHOPANTETHEINYL TRANSFERASE"/>
    <property type="match status" value="1"/>
</dbReference>
<dbReference type="EMBL" id="CADIKC010000001">
    <property type="protein sequence ID" value="CAB3646314.1"/>
    <property type="molecule type" value="Genomic_DNA"/>
</dbReference>
<dbReference type="GO" id="GO:0000287">
    <property type="term" value="F:magnesium ion binding"/>
    <property type="evidence" value="ECO:0007669"/>
    <property type="project" value="InterPro"/>
</dbReference>
<gene>
    <name evidence="5" type="ORF">LMG24238_00763</name>
</gene>
<dbReference type="GO" id="GO:0019878">
    <property type="term" value="P:lysine biosynthetic process via aminoadipic acid"/>
    <property type="evidence" value="ECO:0007669"/>
    <property type="project" value="TreeGrafter"/>
</dbReference>
<dbReference type="RefSeq" id="WP_175049107.1">
    <property type="nucleotide sequence ID" value="NZ_CADIKC010000001.1"/>
</dbReference>
<dbReference type="AlphaFoldDB" id="A0A6J5AHA7"/>
<evidence type="ECO:0000256" key="1">
    <source>
        <dbReference type="ARBA" id="ARBA00010990"/>
    </source>
</evidence>
<organism evidence="5 6">
    <name type="scientific">Paraburkholderia sediminicola</name>
    <dbReference type="NCBI Taxonomy" id="458836"/>
    <lineage>
        <taxon>Bacteria</taxon>
        <taxon>Pseudomonadati</taxon>
        <taxon>Pseudomonadota</taxon>
        <taxon>Betaproteobacteria</taxon>
        <taxon>Burkholderiales</taxon>
        <taxon>Burkholderiaceae</taxon>
        <taxon>Paraburkholderia</taxon>
    </lineage>
</organism>
<protein>
    <submittedName>
        <fullName evidence="5">Uncharacterized protein</fullName>
    </submittedName>
</protein>
<evidence type="ECO:0000259" key="4">
    <source>
        <dbReference type="Pfam" id="PF22624"/>
    </source>
</evidence>
<dbReference type="GO" id="GO:0008897">
    <property type="term" value="F:holo-[acyl-carrier-protein] synthase activity"/>
    <property type="evidence" value="ECO:0007669"/>
    <property type="project" value="InterPro"/>
</dbReference>
<feature type="domain" description="4'-phosphopantetheinyl transferase" evidence="3">
    <location>
        <begin position="118"/>
        <end position="209"/>
    </location>
</feature>
<dbReference type="PANTHER" id="PTHR12215">
    <property type="entry name" value="PHOSPHOPANTETHEINE TRANSFERASE"/>
    <property type="match status" value="1"/>
</dbReference>
<evidence type="ECO:0000313" key="5">
    <source>
        <dbReference type="EMBL" id="CAB3646314.1"/>
    </source>
</evidence>
<sequence length="232" mass="25621">MSSIEPVPLPHDGPSDVSLWRVDFAFDASLEDAAFAALSDDERVRAGKFRRHEDALRFASVRVALREQLARRLGIAAHAVRFELDANHRPHLADSSAPDFNVSHAGSHGLIAMSPKRRVGVDIEHRSESFEWHSIAPLTLDASEAAWIGNLDVEEQRAAFYDAWVAKEALVKTTGVGITGGLQHLTVLPRDSAEVTLRNKISDDMREIAARWIAAPEAYAACMAWSTKTFTR</sequence>
<feature type="domain" description="4'-phosphopantetheinyl transferase N-terminal" evidence="4">
    <location>
        <begin position="33"/>
        <end position="114"/>
    </location>
</feature>
<evidence type="ECO:0000259" key="3">
    <source>
        <dbReference type="Pfam" id="PF01648"/>
    </source>
</evidence>
<keyword evidence="6" id="KW-1185">Reference proteome</keyword>
<dbReference type="Gene3D" id="3.90.470.20">
    <property type="entry name" value="4'-phosphopantetheinyl transferase domain"/>
    <property type="match status" value="2"/>
</dbReference>
<reference evidence="5 6" key="1">
    <citation type="submission" date="2020-04" db="EMBL/GenBank/DDBJ databases">
        <authorList>
            <person name="De Canck E."/>
        </authorList>
    </citation>
    <scope>NUCLEOTIDE SEQUENCE [LARGE SCALE GENOMIC DNA]</scope>
    <source>
        <strain evidence="5 6">LMG 24238</strain>
    </source>
</reference>
<evidence type="ECO:0000256" key="2">
    <source>
        <dbReference type="ARBA" id="ARBA00022679"/>
    </source>
</evidence>
<comment type="similarity">
    <text evidence="1">Belongs to the P-Pant transferase superfamily. Gsp/Sfp/HetI/AcpT family.</text>
</comment>
<dbReference type="InterPro" id="IPR050559">
    <property type="entry name" value="P-Pant_transferase_sf"/>
</dbReference>
<evidence type="ECO:0000313" key="6">
    <source>
        <dbReference type="Proteomes" id="UP000494255"/>
    </source>
</evidence>
<accession>A0A6J5AHA7</accession>
<dbReference type="InterPro" id="IPR055066">
    <property type="entry name" value="AASDHPPT_N"/>
</dbReference>
<dbReference type="GeneID" id="97039417"/>
<name>A0A6J5AHA7_9BURK</name>